<comment type="caution">
    <text evidence="19">The sequence shown here is derived from an EMBL/GenBank/DDBJ whole genome shotgun (WGS) entry which is preliminary data.</text>
</comment>
<evidence type="ECO:0000256" key="16">
    <source>
        <dbReference type="ARBA" id="ARBA00076475"/>
    </source>
</evidence>
<comment type="subunit">
    <text evidence="3">Homodimer.</text>
</comment>
<evidence type="ECO:0000256" key="13">
    <source>
        <dbReference type="ARBA" id="ARBA00059701"/>
    </source>
</evidence>
<keyword evidence="6 18" id="KW-0732">Signal</keyword>
<keyword evidence="5" id="KW-0645">Protease</keyword>
<evidence type="ECO:0000256" key="10">
    <source>
        <dbReference type="ARBA" id="ARBA00023180"/>
    </source>
</evidence>
<dbReference type="EC" id="3.4.16.2" evidence="14"/>
<evidence type="ECO:0000256" key="18">
    <source>
        <dbReference type="SAM" id="SignalP"/>
    </source>
</evidence>
<dbReference type="Proteomes" id="UP000192578">
    <property type="component" value="Unassembled WGS sequence"/>
</dbReference>
<sequence length="492" mass="55844">MGRSLYSFLSLFLHLGVFCAWPGGLISKVQGRDLKAKNSLCDVKHFTQKLDHFSFARNDTFRQRYVICQEHWSSGGPLLFYTGNEGDIMLFVNNTGFLFEMAPQLNAMIVFAEHRYYGQSIPFDGKTLNSTTLPWLTSTQALADYNYIIHHLKRTIPGLKQSPVVAVGGSYGGMLAAWMRMKYPATVIGALSSSAPILQFGNQIPCNTFAKIATQDYKMASPVCVDTIRRSWTIMEDFWKDQAGRDWLKDNFRVCQILDDRKVKLADFRLWLFSGWTYMAMTDYPYPTEFLKPMPGWPVKAACQHLSDLCSFKTDRDLLIAVYKGISVYYNYTGQVKDCFNISDSSTGTALGDTQWDYQACSELVMPDCTDGKTDMFYYRPWNISEYNRECHKNFAVKPDPSLAIREYGGRDLVAHSNIIFSNGKLDPWSGGGVIKAPSKRIKVILIDDAAHHLDLRSSHPDDPQSVVYARKKEIAIIKKWIITATNSAEYL</sequence>
<comment type="function">
    <text evidence="13">Cleaves C-terminal amino acids linked to proline in peptides such as angiotensin II, III and des-Arg9-bradykinin. This cleavage occurs at acidic pH, but enzymatic activity is retained with some substrates at neutral pH.</text>
</comment>
<feature type="chain" id="PRO_5012641907" description="Lysosomal Pro-X carboxypeptidase" evidence="18">
    <location>
        <begin position="32"/>
        <end position="492"/>
    </location>
</feature>
<feature type="signal peptide" evidence="18">
    <location>
        <begin position="1"/>
        <end position="31"/>
    </location>
</feature>
<dbReference type="OrthoDB" id="2130629at2759"/>
<proteinExistence type="inferred from homology"/>
<evidence type="ECO:0000256" key="9">
    <source>
        <dbReference type="ARBA" id="ARBA00023157"/>
    </source>
</evidence>
<dbReference type="Pfam" id="PF05577">
    <property type="entry name" value="Peptidase_S28"/>
    <property type="match status" value="1"/>
</dbReference>
<evidence type="ECO:0000256" key="14">
    <source>
        <dbReference type="ARBA" id="ARBA00066456"/>
    </source>
</evidence>
<dbReference type="InterPro" id="IPR008758">
    <property type="entry name" value="Peptidase_S28"/>
</dbReference>
<keyword evidence="7" id="KW-0378">Hydrolase</keyword>
<evidence type="ECO:0000313" key="20">
    <source>
        <dbReference type="Proteomes" id="UP000192578"/>
    </source>
</evidence>
<dbReference type="GO" id="GO:0006508">
    <property type="term" value="P:proteolysis"/>
    <property type="evidence" value="ECO:0007669"/>
    <property type="project" value="UniProtKB-KW"/>
</dbReference>
<dbReference type="SUPFAM" id="SSF53474">
    <property type="entry name" value="alpha/beta-Hydrolases"/>
    <property type="match status" value="1"/>
</dbReference>
<accession>A0A1W0X5V1</accession>
<evidence type="ECO:0000256" key="1">
    <source>
        <dbReference type="ARBA" id="ARBA00004371"/>
    </source>
</evidence>
<evidence type="ECO:0000256" key="8">
    <source>
        <dbReference type="ARBA" id="ARBA00023145"/>
    </source>
</evidence>
<comment type="catalytic activity">
    <reaction evidence="12">
        <text>Cleavage of a -Pro-|-Xaa bond to release a C-terminal amino acid.</text>
        <dbReference type="EC" id="3.4.16.2"/>
    </reaction>
</comment>
<dbReference type="AlphaFoldDB" id="A0A1W0X5V1"/>
<dbReference type="Gene3D" id="1.20.120.980">
    <property type="entry name" value="Serine carboxypeptidase S28, SKS domain"/>
    <property type="match status" value="1"/>
</dbReference>
<dbReference type="PANTHER" id="PTHR11010:SF38">
    <property type="entry name" value="LYSOSOMAL PRO-X CARBOXYPEPTIDASE"/>
    <property type="match status" value="1"/>
</dbReference>
<evidence type="ECO:0000256" key="7">
    <source>
        <dbReference type="ARBA" id="ARBA00022801"/>
    </source>
</evidence>
<dbReference type="FunFam" id="1.20.120.980:FF:000002">
    <property type="entry name" value="lysosomal Pro-X carboxypeptidase"/>
    <property type="match status" value="1"/>
</dbReference>
<evidence type="ECO:0000256" key="3">
    <source>
        <dbReference type="ARBA" id="ARBA00011738"/>
    </source>
</evidence>
<gene>
    <name evidence="19" type="ORF">BV898_03311</name>
</gene>
<dbReference type="PANTHER" id="PTHR11010">
    <property type="entry name" value="PROTEASE S28 PRO-X CARBOXYPEPTIDASE-RELATED"/>
    <property type="match status" value="1"/>
</dbReference>
<evidence type="ECO:0000256" key="15">
    <source>
        <dbReference type="ARBA" id="ARBA00073691"/>
    </source>
</evidence>
<keyword evidence="20" id="KW-1185">Reference proteome</keyword>
<dbReference type="GO" id="GO:0005764">
    <property type="term" value="C:lysosome"/>
    <property type="evidence" value="ECO:0007669"/>
    <property type="project" value="UniProtKB-SubCell"/>
</dbReference>
<comment type="similarity">
    <text evidence="2">Belongs to the peptidase S28 family.</text>
</comment>
<dbReference type="InterPro" id="IPR029058">
    <property type="entry name" value="AB_hydrolase_fold"/>
</dbReference>
<dbReference type="Gene3D" id="3.40.50.1820">
    <property type="entry name" value="alpha/beta hydrolase"/>
    <property type="match status" value="1"/>
</dbReference>
<organism evidence="19 20">
    <name type="scientific">Hypsibius exemplaris</name>
    <name type="common">Freshwater tardigrade</name>
    <dbReference type="NCBI Taxonomy" id="2072580"/>
    <lineage>
        <taxon>Eukaryota</taxon>
        <taxon>Metazoa</taxon>
        <taxon>Ecdysozoa</taxon>
        <taxon>Tardigrada</taxon>
        <taxon>Eutardigrada</taxon>
        <taxon>Parachela</taxon>
        <taxon>Hypsibioidea</taxon>
        <taxon>Hypsibiidae</taxon>
        <taxon>Hypsibius</taxon>
    </lineage>
</organism>
<protein>
    <recommendedName>
        <fullName evidence="15">Lysosomal Pro-X carboxypeptidase</fullName>
        <ecNumber evidence="14">3.4.16.2</ecNumber>
    </recommendedName>
    <alternativeName>
        <fullName evidence="17">Proline carboxypeptidase</fullName>
    </alternativeName>
    <alternativeName>
        <fullName evidence="16">Prolylcarboxypeptidase</fullName>
    </alternativeName>
</protein>
<keyword evidence="9" id="KW-1015">Disulfide bond</keyword>
<dbReference type="GO" id="GO:0004185">
    <property type="term" value="F:serine-type carboxypeptidase activity"/>
    <property type="evidence" value="ECO:0007669"/>
    <property type="project" value="UniProtKB-EC"/>
</dbReference>
<evidence type="ECO:0000256" key="6">
    <source>
        <dbReference type="ARBA" id="ARBA00022729"/>
    </source>
</evidence>
<reference evidence="20" key="1">
    <citation type="submission" date="2017-01" db="EMBL/GenBank/DDBJ databases">
        <title>Comparative genomics of anhydrobiosis in the tardigrade Hypsibius dujardini.</title>
        <authorList>
            <person name="Yoshida Y."/>
            <person name="Koutsovoulos G."/>
            <person name="Laetsch D."/>
            <person name="Stevens L."/>
            <person name="Kumar S."/>
            <person name="Horikawa D."/>
            <person name="Ishino K."/>
            <person name="Komine S."/>
            <person name="Tomita M."/>
            <person name="Blaxter M."/>
            <person name="Arakawa K."/>
        </authorList>
    </citation>
    <scope>NUCLEOTIDE SEQUENCE [LARGE SCALE GENOMIC DNA]</scope>
    <source>
        <strain evidence="20">Z151</strain>
    </source>
</reference>
<evidence type="ECO:0000256" key="5">
    <source>
        <dbReference type="ARBA" id="ARBA00022670"/>
    </source>
</evidence>
<name>A0A1W0X5V1_HYPEX</name>
<evidence type="ECO:0000256" key="17">
    <source>
        <dbReference type="ARBA" id="ARBA00076608"/>
    </source>
</evidence>
<dbReference type="GO" id="GO:0008239">
    <property type="term" value="F:dipeptidyl-peptidase activity"/>
    <property type="evidence" value="ECO:0007669"/>
    <property type="project" value="TreeGrafter"/>
</dbReference>
<keyword evidence="8" id="KW-0865">Zymogen</keyword>
<dbReference type="EMBL" id="MTYJ01000015">
    <property type="protein sequence ID" value="OQV22879.1"/>
    <property type="molecule type" value="Genomic_DNA"/>
</dbReference>
<keyword evidence="11" id="KW-0458">Lysosome</keyword>
<comment type="subcellular location">
    <subcellularLocation>
        <location evidence="1">Lysosome</location>
    </subcellularLocation>
</comment>
<evidence type="ECO:0000256" key="11">
    <source>
        <dbReference type="ARBA" id="ARBA00023228"/>
    </source>
</evidence>
<evidence type="ECO:0000256" key="12">
    <source>
        <dbReference type="ARBA" id="ARBA00052013"/>
    </source>
</evidence>
<evidence type="ECO:0000313" key="19">
    <source>
        <dbReference type="EMBL" id="OQV22879.1"/>
    </source>
</evidence>
<keyword evidence="4 19" id="KW-0121">Carboxypeptidase</keyword>
<keyword evidence="10" id="KW-0325">Glycoprotein</keyword>
<evidence type="ECO:0000256" key="2">
    <source>
        <dbReference type="ARBA" id="ARBA00011079"/>
    </source>
</evidence>
<dbReference type="InterPro" id="IPR042269">
    <property type="entry name" value="Ser_carbopepase_S28_SKS"/>
</dbReference>
<evidence type="ECO:0000256" key="4">
    <source>
        <dbReference type="ARBA" id="ARBA00022645"/>
    </source>
</evidence>